<accession>A0A381T450</accession>
<reference evidence="3" key="1">
    <citation type="submission" date="2018-05" db="EMBL/GenBank/DDBJ databases">
        <authorList>
            <person name="Lanie J.A."/>
            <person name="Ng W.-L."/>
            <person name="Kazmierczak K.M."/>
            <person name="Andrzejewski T.M."/>
            <person name="Davidsen T.M."/>
            <person name="Wayne K.J."/>
            <person name="Tettelin H."/>
            <person name="Glass J.I."/>
            <person name="Rusch D."/>
            <person name="Podicherti R."/>
            <person name="Tsui H.-C.T."/>
            <person name="Winkler M.E."/>
        </authorList>
    </citation>
    <scope>NUCLEOTIDE SEQUENCE</scope>
</reference>
<dbReference type="InterPro" id="IPR025980">
    <property type="entry name" value="ATP-Sase_PUA-like_dom"/>
</dbReference>
<dbReference type="Pfam" id="PF14306">
    <property type="entry name" value="PUA_2"/>
    <property type="match status" value="1"/>
</dbReference>
<evidence type="ECO:0000256" key="1">
    <source>
        <dbReference type="ARBA" id="ARBA00022679"/>
    </source>
</evidence>
<sequence>MNDQSKDILKKKSINYPSWVLTDRQICDLEMILNGGFSPLGGFLGKDDYESVINDLRLNDGRLWPIPIMLDVTSEFAQSIS</sequence>
<dbReference type="GO" id="GO:0010134">
    <property type="term" value="P:sulfate assimilation via adenylyl sulfate reduction"/>
    <property type="evidence" value="ECO:0007669"/>
    <property type="project" value="TreeGrafter"/>
</dbReference>
<organism evidence="3">
    <name type="scientific">marine metagenome</name>
    <dbReference type="NCBI Taxonomy" id="408172"/>
    <lineage>
        <taxon>unclassified sequences</taxon>
        <taxon>metagenomes</taxon>
        <taxon>ecological metagenomes</taxon>
    </lineage>
</organism>
<evidence type="ECO:0000259" key="2">
    <source>
        <dbReference type="Pfam" id="PF14306"/>
    </source>
</evidence>
<dbReference type="EMBL" id="UINC01004000">
    <property type="protein sequence ID" value="SVA10992.1"/>
    <property type="molecule type" value="Genomic_DNA"/>
</dbReference>
<dbReference type="SUPFAM" id="SSF88697">
    <property type="entry name" value="PUA domain-like"/>
    <property type="match status" value="1"/>
</dbReference>
<dbReference type="InterPro" id="IPR015947">
    <property type="entry name" value="PUA-like_sf"/>
</dbReference>
<evidence type="ECO:0000313" key="3">
    <source>
        <dbReference type="EMBL" id="SVA10992.1"/>
    </source>
</evidence>
<name>A0A381T450_9ZZZZ</name>
<dbReference type="Gene3D" id="3.10.400.10">
    <property type="entry name" value="Sulfate adenylyltransferase"/>
    <property type="match status" value="1"/>
</dbReference>
<protein>
    <recommendedName>
        <fullName evidence="2">ATP-sulfurylase PUA-like domain-containing protein</fullName>
    </recommendedName>
</protein>
<feature type="domain" description="ATP-sulfurylase PUA-like" evidence="2">
    <location>
        <begin position="3"/>
        <end position="80"/>
    </location>
</feature>
<gene>
    <name evidence="3" type="ORF">METZ01_LOCUS63846</name>
</gene>
<dbReference type="AlphaFoldDB" id="A0A381T450"/>
<dbReference type="PANTHER" id="PTHR42700:SF1">
    <property type="entry name" value="SULFATE ADENYLYLTRANSFERASE"/>
    <property type="match status" value="1"/>
</dbReference>
<proteinExistence type="predicted"/>
<keyword evidence="1" id="KW-0808">Transferase</keyword>
<dbReference type="PANTHER" id="PTHR42700">
    <property type="entry name" value="SULFATE ADENYLYLTRANSFERASE"/>
    <property type="match status" value="1"/>
</dbReference>
<dbReference type="GO" id="GO:0005737">
    <property type="term" value="C:cytoplasm"/>
    <property type="evidence" value="ECO:0007669"/>
    <property type="project" value="TreeGrafter"/>
</dbReference>
<dbReference type="GO" id="GO:0019379">
    <property type="term" value="P:sulfate assimilation, phosphoadenylyl sulfate reduction by phosphoadenylyl-sulfate reductase (thioredoxin)"/>
    <property type="evidence" value="ECO:0007669"/>
    <property type="project" value="TreeGrafter"/>
</dbReference>
<dbReference type="GO" id="GO:0004781">
    <property type="term" value="F:sulfate adenylyltransferase (ATP) activity"/>
    <property type="evidence" value="ECO:0007669"/>
    <property type="project" value="TreeGrafter"/>
</dbReference>
<feature type="non-terminal residue" evidence="3">
    <location>
        <position position="81"/>
    </location>
</feature>
<dbReference type="InterPro" id="IPR050512">
    <property type="entry name" value="Sulf_AdTrans/APS_kinase"/>
</dbReference>